<evidence type="ECO:0000256" key="2">
    <source>
        <dbReference type="SAM" id="SignalP"/>
    </source>
</evidence>
<feature type="signal peptide" evidence="2">
    <location>
        <begin position="1"/>
        <end position="20"/>
    </location>
</feature>
<dbReference type="AlphaFoldDB" id="A0A7J7IW40"/>
<keyword evidence="2" id="KW-0732">Signal</keyword>
<feature type="transmembrane region" description="Helical" evidence="1">
    <location>
        <begin position="51"/>
        <end position="71"/>
    </location>
</feature>
<organism evidence="3 4">
    <name type="scientific">Bugula neritina</name>
    <name type="common">Brown bryozoan</name>
    <name type="synonym">Sertularia neritina</name>
    <dbReference type="NCBI Taxonomy" id="10212"/>
    <lineage>
        <taxon>Eukaryota</taxon>
        <taxon>Metazoa</taxon>
        <taxon>Spiralia</taxon>
        <taxon>Lophotrochozoa</taxon>
        <taxon>Bryozoa</taxon>
        <taxon>Gymnolaemata</taxon>
        <taxon>Cheilostomatida</taxon>
        <taxon>Flustrina</taxon>
        <taxon>Buguloidea</taxon>
        <taxon>Bugulidae</taxon>
        <taxon>Bugula</taxon>
    </lineage>
</organism>
<keyword evidence="1" id="KW-0812">Transmembrane</keyword>
<dbReference type="Proteomes" id="UP000593567">
    <property type="component" value="Unassembled WGS sequence"/>
</dbReference>
<keyword evidence="1" id="KW-1133">Transmembrane helix</keyword>
<feature type="chain" id="PRO_5029837750" evidence="2">
    <location>
        <begin position="21"/>
        <end position="89"/>
    </location>
</feature>
<proteinExistence type="predicted"/>
<gene>
    <name evidence="3" type="ORF">EB796_023570</name>
</gene>
<keyword evidence="4" id="KW-1185">Reference proteome</keyword>
<dbReference type="OrthoDB" id="6132511at2759"/>
<keyword evidence="1" id="KW-0472">Membrane</keyword>
<evidence type="ECO:0000313" key="4">
    <source>
        <dbReference type="Proteomes" id="UP000593567"/>
    </source>
</evidence>
<accession>A0A7J7IW40</accession>
<name>A0A7J7IW40_BUGNE</name>
<sequence length="89" mass="9527">MGLAAFGAIILVFLPAPVRCGVSLGFIIDDTGSMSDDISGVISKALELFDAATVGTTLIIMSSLCLMIQLLDQCLQQKMLMLQEILYKT</sequence>
<evidence type="ECO:0000256" key="1">
    <source>
        <dbReference type="SAM" id="Phobius"/>
    </source>
</evidence>
<dbReference type="EMBL" id="VXIV02003336">
    <property type="protein sequence ID" value="KAF6018123.1"/>
    <property type="molecule type" value="Genomic_DNA"/>
</dbReference>
<reference evidence="3" key="1">
    <citation type="submission" date="2020-06" db="EMBL/GenBank/DDBJ databases">
        <title>Draft genome of Bugula neritina, a colonial animal packing powerful symbionts and potential medicines.</title>
        <authorList>
            <person name="Rayko M."/>
        </authorList>
    </citation>
    <scope>NUCLEOTIDE SEQUENCE [LARGE SCALE GENOMIC DNA]</scope>
    <source>
        <strain evidence="3">Kwan_BN1</strain>
    </source>
</reference>
<comment type="caution">
    <text evidence="3">The sequence shown here is derived from an EMBL/GenBank/DDBJ whole genome shotgun (WGS) entry which is preliminary data.</text>
</comment>
<protein>
    <submittedName>
        <fullName evidence="3">Uncharacterized protein</fullName>
    </submittedName>
</protein>
<evidence type="ECO:0000313" key="3">
    <source>
        <dbReference type="EMBL" id="KAF6018123.1"/>
    </source>
</evidence>